<dbReference type="InterPro" id="IPR039418">
    <property type="entry name" value="LexA-like"/>
</dbReference>
<evidence type="ECO:0000259" key="4">
    <source>
        <dbReference type="PROSITE" id="PS50943"/>
    </source>
</evidence>
<dbReference type="CDD" id="cd00093">
    <property type="entry name" value="HTH_XRE"/>
    <property type="match status" value="1"/>
</dbReference>
<evidence type="ECO:0000313" key="6">
    <source>
        <dbReference type="Proteomes" id="UP000273811"/>
    </source>
</evidence>
<evidence type="ECO:0000256" key="1">
    <source>
        <dbReference type="ARBA" id="ARBA00023015"/>
    </source>
</evidence>
<dbReference type="Gene3D" id="1.10.260.40">
    <property type="entry name" value="lambda repressor-like DNA-binding domains"/>
    <property type="match status" value="1"/>
</dbReference>
<keyword evidence="2" id="KW-0238">DNA-binding</keyword>
<dbReference type="PANTHER" id="PTHR40661:SF1">
    <property type="entry name" value="HTH CRO_C1-TYPE DOMAIN-CONTAINING PROTEIN"/>
    <property type="match status" value="1"/>
</dbReference>
<dbReference type="Pfam" id="PF00717">
    <property type="entry name" value="Peptidase_S24"/>
    <property type="match status" value="1"/>
</dbReference>
<evidence type="ECO:0000313" key="5">
    <source>
        <dbReference type="EMBL" id="RWR06705.1"/>
    </source>
</evidence>
<sequence length="223" mass="25088">MKKEISIYVGKKIRQYRKMKGLTQKQLGEKVGVKHNTISSYENGTNEPEQNIMYSIANVLDVSINDFFPDTEEKRVVKESGPAYSIGSKLYPYFPANISAGLPISVEGITSSESINLPDNIMGKWAGSNVFITKVNGESMNRVIPHGSLIAVKYIEAAELKNGDIVVYSDNHEYSVKRFYRHDDKIIFRPDSTDLGFTDYVTSIENPNLQIHGKVVLYIVELD</sequence>
<dbReference type="GO" id="GO:0003677">
    <property type="term" value="F:DNA binding"/>
    <property type="evidence" value="ECO:0007669"/>
    <property type="project" value="UniProtKB-KW"/>
</dbReference>
<evidence type="ECO:0000256" key="3">
    <source>
        <dbReference type="ARBA" id="ARBA00023163"/>
    </source>
</evidence>
<protein>
    <submittedName>
        <fullName evidence="5">XRE family transcriptional regulator</fullName>
    </submittedName>
</protein>
<dbReference type="OrthoDB" id="194368at2"/>
<dbReference type="Proteomes" id="UP000273811">
    <property type="component" value="Unassembled WGS sequence"/>
</dbReference>
<dbReference type="CDD" id="cd06529">
    <property type="entry name" value="S24_LexA-like"/>
    <property type="match status" value="1"/>
</dbReference>
<organism evidence="5 6">
    <name type="scientific">Siminovitchia fortis</name>
    <dbReference type="NCBI Taxonomy" id="254758"/>
    <lineage>
        <taxon>Bacteria</taxon>
        <taxon>Bacillati</taxon>
        <taxon>Bacillota</taxon>
        <taxon>Bacilli</taxon>
        <taxon>Bacillales</taxon>
        <taxon>Bacillaceae</taxon>
        <taxon>Siminovitchia</taxon>
    </lineage>
</organism>
<dbReference type="Pfam" id="PF01381">
    <property type="entry name" value="HTH_3"/>
    <property type="match status" value="1"/>
</dbReference>
<dbReference type="SUPFAM" id="SSF51306">
    <property type="entry name" value="LexA/Signal peptidase"/>
    <property type="match status" value="1"/>
</dbReference>
<evidence type="ECO:0000256" key="2">
    <source>
        <dbReference type="ARBA" id="ARBA00023125"/>
    </source>
</evidence>
<dbReference type="SMART" id="SM00530">
    <property type="entry name" value="HTH_XRE"/>
    <property type="match status" value="1"/>
</dbReference>
<dbReference type="SUPFAM" id="SSF47413">
    <property type="entry name" value="lambda repressor-like DNA-binding domains"/>
    <property type="match status" value="1"/>
</dbReference>
<dbReference type="PANTHER" id="PTHR40661">
    <property type="match status" value="1"/>
</dbReference>
<keyword evidence="3" id="KW-0804">Transcription</keyword>
<keyword evidence="1" id="KW-0805">Transcription regulation</keyword>
<dbReference type="AlphaFoldDB" id="A0A443IM19"/>
<dbReference type="RefSeq" id="WP_120074594.1">
    <property type="nucleotide sequence ID" value="NZ_CP126113.1"/>
</dbReference>
<dbReference type="InterPro" id="IPR036286">
    <property type="entry name" value="LexA/Signal_pep-like_sf"/>
</dbReference>
<name>A0A443IM19_9BACI</name>
<accession>A0A443IM19</accession>
<dbReference type="InterPro" id="IPR010982">
    <property type="entry name" value="Lambda_DNA-bd_dom_sf"/>
</dbReference>
<feature type="domain" description="HTH cro/C1-type" evidence="4">
    <location>
        <begin position="13"/>
        <end position="67"/>
    </location>
</feature>
<dbReference type="EMBL" id="QYTU02000034">
    <property type="protein sequence ID" value="RWR06705.1"/>
    <property type="molecule type" value="Genomic_DNA"/>
</dbReference>
<proteinExistence type="predicted"/>
<dbReference type="Gene3D" id="2.10.109.10">
    <property type="entry name" value="Umud Fragment, subunit A"/>
    <property type="match status" value="1"/>
</dbReference>
<dbReference type="InterPro" id="IPR001387">
    <property type="entry name" value="Cro/C1-type_HTH"/>
</dbReference>
<comment type="caution">
    <text evidence="5">The sequence shown here is derived from an EMBL/GenBank/DDBJ whole genome shotgun (WGS) entry which is preliminary data.</text>
</comment>
<gene>
    <name evidence="5" type="ORF">D4N35_013645</name>
</gene>
<dbReference type="PROSITE" id="PS50943">
    <property type="entry name" value="HTH_CROC1"/>
    <property type="match status" value="1"/>
</dbReference>
<reference evidence="5" key="1">
    <citation type="submission" date="2018-12" db="EMBL/GenBank/DDBJ databases">
        <authorList>
            <person name="Sun L."/>
            <person name="Chen Z."/>
        </authorList>
    </citation>
    <scope>NUCLEOTIDE SEQUENCE [LARGE SCALE GENOMIC DNA]</scope>
    <source>
        <strain evidence="5">DSM 16012</strain>
    </source>
</reference>
<dbReference type="InterPro" id="IPR015927">
    <property type="entry name" value="Peptidase_S24_S26A/B/C"/>
</dbReference>
<keyword evidence="6" id="KW-1185">Reference proteome</keyword>